<feature type="domain" description="Peptidase M28" evidence="5">
    <location>
        <begin position="195"/>
        <end position="272"/>
    </location>
</feature>
<name>A0A8S3ZCK6_9EUPU</name>
<evidence type="ECO:0000313" key="6">
    <source>
        <dbReference type="EMBL" id="CAG5124826.1"/>
    </source>
</evidence>
<dbReference type="InterPro" id="IPR045175">
    <property type="entry name" value="M28_fam"/>
</dbReference>
<reference evidence="6" key="1">
    <citation type="submission" date="2021-04" db="EMBL/GenBank/DDBJ databases">
        <authorList>
            <consortium name="Molecular Ecology Group"/>
        </authorList>
    </citation>
    <scope>NUCLEOTIDE SEQUENCE</scope>
</reference>
<proteinExistence type="predicted"/>
<keyword evidence="4" id="KW-0812">Transmembrane</keyword>
<keyword evidence="7" id="KW-1185">Reference proteome</keyword>
<protein>
    <recommendedName>
        <fullName evidence="5">Peptidase M28 domain-containing protein</fullName>
    </recommendedName>
</protein>
<evidence type="ECO:0000256" key="4">
    <source>
        <dbReference type="SAM" id="Phobius"/>
    </source>
</evidence>
<dbReference type="EMBL" id="CAJHNH020001887">
    <property type="protein sequence ID" value="CAG5124826.1"/>
    <property type="molecule type" value="Genomic_DNA"/>
</dbReference>
<dbReference type="GO" id="GO:0006508">
    <property type="term" value="P:proteolysis"/>
    <property type="evidence" value="ECO:0007669"/>
    <property type="project" value="InterPro"/>
</dbReference>
<organism evidence="6 7">
    <name type="scientific">Candidula unifasciata</name>
    <dbReference type="NCBI Taxonomy" id="100452"/>
    <lineage>
        <taxon>Eukaryota</taxon>
        <taxon>Metazoa</taxon>
        <taxon>Spiralia</taxon>
        <taxon>Lophotrochozoa</taxon>
        <taxon>Mollusca</taxon>
        <taxon>Gastropoda</taxon>
        <taxon>Heterobranchia</taxon>
        <taxon>Euthyneura</taxon>
        <taxon>Panpulmonata</taxon>
        <taxon>Eupulmonata</taxon>
        <taxon>Stylommatophora</taxon>
        <taxon>Helicina</taxon>
        <taxon>Helicoidea</taxon>
        <taxon>Geomitridae</taxon>
        <taxon>Candidula</taxon>
    </lineage>
</organism>
<keyword evidence="4" id="KW-1133">Transmembrane helix</keyword>
<gene>
    <name evidence="6" type="ORF">CUNI_LOCUS10384</name>
</gene>
<dbReference type="GO" id="GO:0008235">
    <property type="term" value="F:metalloexopeptidase activity"/>
    <property type="evidence" value="ECO:0007669"/>
    <property type="project" value="InterPro"/>
</dbReference>
<dbReference type="PANTHER" id="PTHR12147">
    <property type="entry name" value="METALLOPEPTIDASE M28 FAMILY MEMBER"/>
    <property type="match status" value="1"/>
</dbReference>
<comment type="caution">
    <text evidence="6">The sequence shown here is derived from an EMBL/GenBank/DDBJ whole genome shotgun (WGS) entry which is preliminary data.</text>
</comment>
<accession>A0A8S3ZCK6</accession>
<dbReference type="AlphaFoldDB" id="A0A8S3ZCK6"/>
<evidence type="ECO:0000259" key="5">
    <source>
        <dbReference type="Pfam" id="PF04389"/>
    </source>
</evidence>
<dbReference type="SUPFAM" id="SSF53187">
    <property type="entry name" value="Zn-dependent exopeptidases"/>
    <property type="match status" value="1"/>
</dbReference>
<dbReference type="InterPro" id="IPR007484">
    <property type="entry name" value="Peptidase_M28"/>
</dbReference>
<evidence type="ECO:0000256" key="3">
    <source>
        <dbReference type="ARBA" id="ARBA00022824"/>
    </source>
</evidence>
<feature type="transmembrane region" description="Helical" evidence="4">
    <location>
        <begin position="76"/>
        <end position="94"/>
    </location>
</feature>
<dbReference type="GO" id="GO:0005783">
    <property type="term" value="C:endoplasmic reticulum"/>
    <property type="evidence" value="ECO:0007669"/>
    <property type="project" value="UniProtKB-SubCell"/>
</dbReference>
<evidence type="ECO:0000256" key="1">
    <source>
        <dbReference type="ARBA" id="ARBA00001947"/>
    </source>
</evidence>
<dbReference type="Proteomes" id="UP000678393">
    <property type="component" value="Unassembled WGS sequence"/>
</dbReference>
<comment type="subcellular location">
    <subcellularLocation>
        <location evidence="2">Endoplasmic reticulum</location>
    </subcellularLocation>
</comment>
<dbReference type="OrthoDB" id="76293at2759"/>
<keyword evidence="4" id="KW-0472">Membrane</keyword>
<dbReference type="Pfam" id="PF04389">
    <property type="entry name" value="Peptidase_M28"/>
    <property type="match status" value="1"/>
</dbReference>
<dbReference type="PANTHER" id="PTHR12147:SF22">
    <property type="entry name" value="ENDOPLASMIC RETICULUM METALLOPEPTIDASE 1"/>
    <property type="match status" value="1"/>
</dbReference>
<dbReference type="Gene3D" id="3.40.630.10">
    <property type="entry name" value="Zn peptidases"/>
    <property type="match status" value="1"/>
</dbReference>
<evidence type="ECO:0000256" key="2">
    <source>
        <dbReference type="ARBA" id="ARBA00004240"/>
    </source>
</evidence>
<sequence>MDSSQAGAVVDDPLRRRHRPLDEADVNVAGHHLDGQQQQQPQHVFLQTPHLPPAAAGMPRRDRATNFHRAAKPRAAFAYAAIGICYLLMGIFVHQRTNSYPEPKNSDNSLPSEFREKNARRYLEQITSFGPRVSGSEAHVKAEQYILEVIQEINANKLSHNEVEVSIQTVSGGLTVDFVSAGMGEFSSVYQNLKNVIVKVAPPQGANSSLLVNCHYDTVIDSPGAGDDAASCAVMLEMLRVLTHSSVYIMHNIIFLFNGAEENMLQTSMASLQSIPGLPVSERLSI</sequence>
<evidence type="ECO:0000313" key="7">
    <source>
        <dbReference type="Proteomes" id="UP000678393"/>
    </source>
</evidence>
<comment type="cofactor">
    <cofactor evidence="1">
        <name>Zn(2+)</name>
        <dbReference type="ChEBI" id="CHEBI:29105"/>
    </cofactor>
</comment>
<keyword evidence="3" id="KW-0256">Endoplasmic reticulum</keyword>